<feature type="domain" description="J" evidence="4">
    <location>
        <begin position="434"/>
        <end position="495"/>
    </location>
</feature>
<feature type="region of interest" description="Disordered" evidence="3">
    <location>
        <begin position="1"/>
        <end position="50"/>
    </location>
</feature>
<dbReference type="InterPro" id="IPR019734">
    <property type="entry name" value="TPR_rpt"/>
</dbReference>
<evidence type="ECO:0000313" key="5">
    <source>
        <dbReference type="EMBL" id="GAT56543.1"/>
    </source>
</evidence>
<dbReference type="Gene3D" id="1.25.40.10">
    <property type="entry name" value="Tetratricopeptide repeat domain"/>
    <property type="match status" value="1"/>
</dbReference>
<evidence type="ECO:0000313" key="6">
    <source>
        <dbReference type="Proteomes" id="UP000815677"/>
    </source>
</evidence>
<dbReference type="SMART" id="SM00271">
    <property type="entry name" value="DnaJ"/>
    <property type="match status" value="1"/>
</dbReference>
<reference evidence="5" key="1">
    <citation type="submission" date="2014-09" db="EMBL/GenBank/DDBJ databases">
        <title>Genome sequence of the luminous mushroom Mycena chlorophos for searching fungal bioluminescence genes.</title>
        <authorList>
            <person name="Tanaka Y."/>
            <person name="Kasuga D."/>
            <person name="Oba Y."/>
            <person name="Hase S."/>
            <person name="Sato K."/>
            <person name="Oba Y."/>
            <person name="Sakakibara Y."/>
        </authorList>
    </citation>
    <scope>NUCLEOTIDE SEQUENCE</scope>
</reference>
<evidence type="ECO:0000256" key="2">
    <source>
        <dbReference type="SAM" id="Coils"/>
    </source>
</evidence>
<evidence type="ECO:0000256" key="1">
    <source>
        <dbReference type="PROSITE-ProRule" id="PRU00339"/>
    </source>
</evidence>
<dbReference type="InterPro" id="IPR052758">
    <property type="entry name" value="SRC_co-chaperone"/>
</dbReference>
<name>A0ABQ0LZR4_MYCCL</name>
<feature type="compositionally biased region" description="Basic residues" evidence="3">
    <location>
        <begin position="1"/>
        <end position="13"/>
    </location>
</feature>
<feature type="repeat" description="TPR" evidence="1">
    <location>
        <begin position="59"/>
        <end position="92"/>
    </location>
</feature>
<accession>A0ABQ0LZR4</accession>
<feature type="region of interest" description="Disordered" evidence="3">
    <location>
        <begin position="627"/>
        <end position="661"/>
    </location>
</feature>
<feature type="repeat" description="TPR" evidence="1">
    <location>
        <begin position="338"/>
        <end position="371"/>
    </location>
</feature>
<feature type="region of interest" description="Disordered" evidence="3">
    <location>
        <begin position="687"/>
        <end position="706"/>
    </location>
</feature>
<evidence type="ECO:0000256" key="3">
    <source>
        <dbReference type="SAM" id="MobiDB-lite"/>
    </source>
</evidence>
<evidence type="ECO:0000259" key="4">
    <source>
        <dbReference type="PROSITE" id="PS50076"/>
    </source>
</evidence>
<feature type="coiled-coil region" evidence="2">
    <location>
        <begin position="997"/>
        <end position="1024"/>
    </location>
</feature>
<dbReference type="PROSITE" id="PS50005">
    <property type="entry name" value="TPR"/>
    <property type="match status" value="2"/>
</dbReference>
<dbReference type="Pfam" id="PF13432">
    <property type="entry name" value="TPR_16"/>
    <property type="match status" value="3"/>
</dbReference>
<feature type="compositionally biased region" description="Acidic residues" evidence="3">
    <location>
        <begin position="696"/>
        <end position="706"/>
    </location>
</feature>
<dbReference type="InterPro" id="IPR011990">
    <property type="entry name" value="TPR-like_helical_dom_sf"/>
</dbReference>
<organism evidence="5 6">
    <name type="scientific">Mycena chlorophos</name>
    <name type="common">Agaric fungus</name>
    <name type="synonym">Agaricus chlorophos</name>
    <dbReference type="NCBI Taxonomy" id="658473"/>
    <lineage>
        <taxon>Eukaryota</taxon>
        <taxon>Fungi</taxon>
        <taxon>Dikarya</taxon>
        <taxon>Basidiomycota</taxon>
        <taxon>Agaricomycotina</taxon>
        <taxon>Agaricomycetes</taxon>
        <taxon>Agaricomycetidae</taxon>
        <taxon>Agaricales</taxon>
        <taxon>Marasmiineae</taxon>
        <taxon>Mycenaceae</taxon>
        <taxon>Mycena</taxon>
    </lineage>
</organism>
<feature type="compositionally biased region" description="Low complexity" evidence="3">
    <location>
        <begin position="627"/>
        <end position="652"/>
    </location>
</feature>
<gene>
    <name evidence="5" type="ORF">MCHLO_13187</name>
</gene>
<dbReference type="PANTHER" id="PTHR44200">
    <property type="entry name" value="DNAJ HOMOLOG SUBFAMILY C MEMBER 7"/>
    <property type="match status" value="1"/>
</dbReference>
<dbReference type="Proteomes" id="UP000815677">
    <property type="component" value="Unassembled WGS sequence"/>
</dbReference>
<dbReference type="Pfam" id="PF00226">
    <property type="entry name" value="DnaJ"/>
    <property type="match status" value="1"/>
</dbReference>
<keyword evidence="2" id="KW-0175">Coiled coil</keyword>
<dbReference type="PROSITE" id="PS00636">
    <property type="entry name" value="DNAJ_1"/>
    <property type="match status" value="1"/>
</dbReference>
<dbReference type="PROSITE" id="PS50076">
    <property type="entry name" value="DNAJ_2"/>
    <property type="match status" value="1"/>
</dbReference>
<dbReference type="SMART" id="SM00028">
    <property type="entry name" value="TPR"/>
    <property type="match status" value="7"/>
</dbReference>
<dbReference type="SUPFAM" id="SSF48452">
    <property type="entry name" value="TPR-like"/>
    <property type="match status" value="2"/>
</dbReference>
<proteinExistence type="predicted"/>
<dbReference type="InterPro" id="IPR018253">
    <property type="entry name" value="DnaJ_domain_CS"/>
</dbReference>
<dbReference type="SUPFAM" id="SSF46565">
    <property type="entry name" value="Chaperone J-domain"/>
    <property type="match status" value="1"/>
</dbReference>
<dbReference type="InterPro" id="IPR036869">
    <property type="entry name" value="J_dom_sf"/>
</dbReference>
<sequence>MPKKTSKNNKAKKPAAATPEPQPMPAATTSGPSTPVPDTPVVSTPPEAPESAADILVRAEKIKEQGNDAFKAKKFDEAVSLYTKAIELNPAEPAYLTNRAAAYMGLKRFRPAVEDCQQAAGLQAANPSSKTLLRLARCQFALGSVMPASSTLRSVLAIEPKNAPALQLQGKIAILEGHLKTFETAKAKRDWAHARLALDKCLQGIEGEGGEIPTDWRLWRIELELARGNLDAANSAANDALRLTPSSPDVLTARGLVLFLSGKLPAALQHAQSALRGDPGHEPAQRLRKRVKDVERLKDEGNVAFKAGRLPEAVDKYGEALERVGVAEEESKGGQIRATLLSNRATALLKLNRQEEALEDTNASLELSPTSFKALRTRARIHLHLEEYDRCIADFKSAIQQAGMDGSAGEADVKALKKELKDAELQLKRSKTKDYYKILGVSRGCSESDIKKAYRRESLKHHPDKGGDEEQFKLVVEANAVLSDPHKRERYDNGEDEEGMDGMGGMHGMDLSELFAQFHGAGGFPGGGGFRGGGFGGFPGGHGHSHSSFGGGAISSPTFLLPPPLVWLSIMPSTNARFRRLYGLLALLAFYTLAAGAQDPPAADTAAVSVSNEVVSEILESVSLVPTPGADEEAATTTTTATATPPAKTTLPEEPEMSAASVVMQSAHGMESAVLDEIIAGSDEGQAPLDASEVAPEGEVEEEEDSWCEAEYVEVEVDEVVAEGTEEAVEEEVLEDEEQDPEDAELAAFLDGIGVDEHDLEDGSADKEDDVELTPAEMIALQRQEAQERAAARERKTRESRANIEERMTKSKDRLTTMAKEKNKQLRKMLVQMRKMAVAQLDDRSSPVGKALPQLEMEAPRLVKGLESYLKKEEKNTGASNRLGKWNIVVLRTEQKINERVRGVQNQLQEAHVQLKAQEVEDGMEIIAELKDACSQAQADVGMDLTWLDDVTYMDWQKYHTLAKIGTEFQKEASEIQAGTHAHPPVDPFMKRLGEIEASLVELVNKMNAQLEELKAQAEELLKDGPPLHEEL</sequence>
<keyword evidence="1" id="KW-0802">TPR repeat</keyword>
<keyword evidence="6" id="KW-1185">Reference proteome</keyword>
<dbReference type="InterPro" id="IPR001623">
    <property type="entry name" value="DnaJ_domain"/>
</dbReference>
<dbReference type="Gene3D" id="1.10.287.110">
    <property type="entry name" value="DnaJ domain"/>
    <property type="match status" value="1"/>
</dbReference>
<dbReference type="PANTHER" id="PTHR44200:SF1">
    <property type="entry name" value="DNAJ HOMOLOG SUBFAMILY C MEMBER 7"/>
    <property type="match status" value="1"/>
</dbReference>
<protein>
    <recommendedName>
        <fullName evidence="4">J domain-containing protein</fullName>
    </recommendedName>
</protein>
<dbReference type="CDD" id="cd06257">
    <property type="entry name" value="DnaJ"/>
    <property type="match status" value="1"/>
</dbReference>
<dbReference type="EMBL" id="DF849315">
    <property type="protein sequence ID" value="GAT56543.1"/>
    <property type="molecule type" value="Genomic_DNA"/>
</dbReference>
<dbReference type="PRINTS" id="PR00625">
    <property type="entry name" value="JDOMAIN"/>
</dbReference>